<dbReference type="PANTHER" id="PTHR30055">
    <property type="entry name" value="HTH-TYPE TRANSCRIPTIONAL REGULATOR RUTR"/>
    <property type="match status" value="1"/>
</dbReference>
<evidence type="ECO:0000259" key="5">
    <source>
        <dbReference type="PROSITE" id="PS50977"/>
    </source>
</evidence>
<feature type="domain" description="HTH tetR-type" evidence="5">
    <location>
        <begin position="18"/>
        <end position="77"/>
    </location>
</feature>
<evidence type="ECO:0000313" key="6">
    <source>
        <dbReference type="EMBL" id="MBU2668995.1"/>
    </source>
</evidence>
<sequence length="205" mass="21831">MSTTPSHTRPAELRGDARDNRDRIVDAARQLFAERGPEAPMTSIARRAGVGVATVYRRFPTKEALLAEAFAAEFRTCAAIVDEALADADPWRGFSRLLEKVCLTMVGNRGFCVVFTAALTAERDRALAGFAELVGRAQATGELRPDFVPGDLAVIVLALNGIAAGPPEFAAGAARRLAGYLLTAFHTTGPLPAPSSLTLKDLIPR</sequence>
<dbReference type="PROSITE" id="PS50977">
    <property type="entry name" value="HTH_TETR_2"/>
    <property type="match status" value="1"/>
</dbReference>
<evidence type="ECO:0000256" key="3">
    <source>
        <dbReference type="ARBA" id="ARBA00023163"/>
    </source>
</evidence>
<evidence type="ECO:0000256" key="2">
    <source>
        <dbReference type="ARBA" id="ARBA00023125"/>
    </source>
</evidence>
<proteinExistence type="predicted"/>
<gene>
    <name evidence="6" type="ORF">KOI35_36335</name>
</gene>
<feature type="DNA-binding region" description="H-T-H motif" evidence="4">
    <location>
        <begin position="40"/>
        <end position="59"/>
    </location>
</feature>
<dbReference type="Pfam" id="PF00440">
    <property type="entry name" value="TetR_N"/>
    <property type="match status" value="1"/>
</dbReference>
<dbReference type="SUPFAM" id="SSF48498">
    <property type="entry name" value="Tetracyclin repressor-like, C-terminal domain"/>
    <property type="match status" value="1"/>
</dbReference>
<accession>A0ABS5YZX2</accession>
<name>A0ABS5YZX2_9ACTN</name>
<evidence type="ECO:0000256" key="4">
    <source>
        <dbReference type="PROSITE-ProRule" id="PRU00335"/>
    </source>
</evidence>
<keyword evidence="3" id="KW-0804">Transcription</keyword>
<dbReference type="InterPro" id="IPR001647">
    <property type="entry name" value="HTH_TetR"/>
</dbReference>
<evidence type="ECO:0000256" key="1">
    <source>
        <dbReference type="ARBA" id="ARBA00023015"/>
    </source>
</evidence>
<dbReference type="InterPro" id="IPR009057">
    <property type="entry name" value="Homeodomain-like_sf"/>
</dbReference>
<evidence type="ECO:0000313" key="7">
    <source>
        <dbReference type="Proteomes" id="UP001519654"/>
    </source>
</evidence>
<organism evidence="6 7">
    <name type="scientific">Paractinoplanes bogorensis</name>
    <dbReference type="NCBI Taxonomy" id="1610840"/>
    <lineage>
        <taxon>Bacteria</taxon>
        <taxon>Bacillati</taxon>
        <taxon>Actinomycetota</taxon>
        <taxon>Actinomycetes</taxon>
        <taxon>Micromonosporales</taxon>
        <taxon>Micromonosporaceae</taxon>
        <taxon>Paractinoplanes</taxon>
    </lineage>
</organism>
<dbReference type="RefSeq" id="WP_215793234.1">
    <property type="nucleotide sequence ID" value="NZ_JAHKKG010000013.1"/>
</dbReference>
<dbReference type="InterPro" id="IPR036271">
    <property type="entry name" value="Tet_transcr_reg_TetR-rel_C_sf"/>
</dbReference>
<dbReference type="Proteomes" id="UP001519654">
    <property type="component" value="Unassembled WGS sequence"/>
</dbReference>
<keyword evidence="2 4" id="KW-0238">DNA-binding</keyword>
<dbReference type="Gene3D" id="1.10.357.10">
    <property type="entry name" value="Tetracycline Repressor, domain 2"/>
    <property type="match status" value="1"/>
</dbReference>
<keyword evidence="1" id="KW-0805">Transcription regulation</keyword>
<dbReference type="InterPro" id="IPR050109">
    <property type="entry name" value="HTH-type_TetR-like_transc_reg"/>
</dbReference>
<reference evidence="6 7" key="1">
    <citation type="submission" date="2021-06" db="EMBL/GenBank/DDBJ databases">
        <title>Actinoplanes lichenicola sp. nov., and Actinoplanes ovalisporus sp. nov., isolated from lichen in Thailand.</title>
        <authorList>
            <person name="Saeng-In P."/>
            <person name="Kanchanasin P."/>
            <person name="Yuki M."/>
            <person name="Kudo T."/>
            <person name="Ohkuma M."/>
            <person name="Phongsopitanun W."/>
            <person name="Tanasupawat S."/>
        </authorList>
    </citation>
    <scope>NUCLEOTIDE SEQUENCE [LARGE SCALE GENOMIC DNA]</scope>
    <source>
        <strain evidence="6 7">NBRC 110975</strain>
    </source>
</reference>
<dbReference type="PRINTS" id="PR00455">
    <property type="entry name" value="HTHTETR"/>
</dbReference>
<keyword evidence="7" id="KW-1185">Reference proteome</keyword>
<dbReference type="EMBL" id="JAHKKG010000013">
    <property type="protein sequence ID" value="MBU2668995.1"/>
    <property type="molecule type" value="Genomic_DNA"/>
</dbReference>
<comment type="caution">
    <text evidence="6">The sequence shown here is derived from an EMBL/GenBank/DDBJ whole genome shotgun (WGS) entry which is preliminary data.</text>
</comment>
<dbReference type="SUPFAM" id="SSF46689">
    <property type="entry name" value="Homeodomain-like"/>
    <property type="match status" value="1"/>
</dbReference>
<dbReference type="PANTHER" id="PTHR30055:SF234">
    <property type="entry name" value="HTH-TYPE TRANSCRIPTIONAL REGULATOR BETI"/>
    <property type="match status" value="1"/>
</dbReference>
<protein>
    <submittedName>
        <fullName evidence="6">TetR/AcrR family transcriptional regulator</fullName>
    </submittedName>
</protein>